<comment type="caution">
    <text evidence="2">The sequence shown here is derived from an EMBL/GenBank/DDBJ whole genome shotgun (WGS) entry which is preliminary data.</text>
</comment>
<sequence>MNKKIKDALKEMEGYSIKEFLLEHNIRVYSTLQLENGEDGFLCNDKIIVRKHLPRNYRKFVVLHEIGHYIMHSNDSLAFSYTQLGHRNKLEVEANMFACLKLLENDILEEVNVVSSLLNKGVPEQIAFKFIEWYITQKES</sequence>
<proteinExistence type="predicted"/>
<evidence type="ECO:0000313" key="3">
    <source>
        <dbReference type="Proteomes" id="UP001230220"/>
    </source>
</evidence>
<organism evidence="2 3">
    <name type="scientific">Breznakia pachnodae</name>
    <dbReference type="NCBI Taxonomy" id="265178"/>
    <lineage>
        <taxon>Bacteria</taxon>
        <taxon>Bacillati</taxon>
        <taxon>Bacillota</taxon>
        <taxon>Erysipelotrichia</taxon>
        <taxon>Erysipelotrichales</taxon>
        <taxon>Erysipelotrichaceae</taxon>
        <taxon>Breznakia</taxon>
    </lineage>
</organism>
<name>A0ABU0DYJ6_9FIRM</name>
<reference evidence="2 3" key="1">
    <citation type="submission" date="2023-07" db="EMBL/GenBank/DDBJ databases">
        <title>Genomic Encyclopedia of Type Strains, Phase IV (KMG-IV): sequencing the most valuable type-strain genomes for metagenomic binning, comparative biology and taxonomic classification.</title>
        <authorList>
            <person name="Goeker M."/>
        </authorList>
    </citation>
    <scope>NUCLEOTIDE SEQUENCE [LARGE SCALE GENOMIC DNA]</scope>
    <source>
        <strain evidence="2 3">DSM 16784</strain>
    </source>
</reference>
<accession>A0ABU0DYJ6</accession>
<dbReference type="Proteomes" id="UP001230220">
    <property type="component" value="Unassembled WGS sequence"/>
</dbReference>
<gene>
    <name evidence="2" type="ORF">J2S15_000438</name>
</gene>
<keyword evidence="3" id="KW-1185">Reference proteome</keyword>
<dbReference type="EMBL" id="JAUSUR010000001">
    <property type="protein sequence ID" value="MDQ0359707.1"/>
    <property type="molecule type" value="Genomic_DNA"/>
</dbReference>
<feature type="domain" description="IrrE N-terminal-like" evidence="1">
    <location>
        <begin position="38"/>
        <end position="108"/>
    </location>
</feature>
<protein>
    <submittedName>
        <fullName evidence="2">Zn-dependent peptidase ImmA (M78 family)</fullName>
    </submittedName>
</protein>
<dbReference type="InterPro" id="IPR010359">
    <property type="entry name" value="IrrE_HExxH"/>
</dbReference>
<evidence type="ECO:0000313" key="2">
    <source>
        <dbReference type="EMBL" id="MDQ0359707.1"/>
    </source>
</evidence>
<evidence type="ECO:0000259" key="1">
    <source>
        <dbReference type="Pfam" id="PF06114"/>
    </source>
</evidence>
<dbReference type="Gene3D" id="1.10.10.2910">
    <property type="match status" value="1"/>
</dbReference>
<dbReference type="Pfam" id="PF06114">
    <property type="entry name" value="Peptidase_M78"/>
    <property type="match status" value="1"/>
</dbReference>
<dbReference type="RefSeq" id="WP_307405047.1">
    <property type="nucleotide sequence ID" value="NZ_JAUSUR010000001.1"/>
</dbReference>